<dbReference type="CDD" id="cd04301">
    <property type="entry name" value="NAT_SF"/>
    <property type="match status" value="1"/>
</dbReference>
<feature type="domain" description="N-acetyltransferase" evidence="3">
    <location>
        <begin position="10"/>
        <end position="163"/>
    </location>
</feature>
<evidence type="ECO:0000313" key="5">
    <source>
        <dbReference type="Proteomes" id="UP000008207"/>
    </source>
</evidence>
<protein>
    <submittedName>
        <fullName evidence="4">GCN5-related N-acetyltransferase</fullName>
    </submittedName>
</protein>
<dbReference type="RefSeq" id="WP_015931367.1">
    <property type="nucleotide sequence ID" value="NC_011894.1"/>
</dbReference>
<dbReference type="GO" id="GO:0016747">
    <property type="term" value="F:acyltransferase activity, transferring groups other than amino-acyl groups"/>
    <property type="evidence" value="ECO:0007669"/>
    <property type="project" value="InterPro"/>
</dbReference>
<evidence type="ECO:0000256" key="1">
    <source>
        <dbReference type="ARBA" id="ARBA00022679"/>
    </source>
</evidence>
<dbReference type="EMBL" id="CP001349">
    <property type="protein sequence ID" value="ACL59738.1"/>
    <property type="molecule type" value="Genomic_DNA"/>
</dbReference>
<dbReference type="HOGENOM" id="CLU_013985_22_0_5"/>
<dbReference type="STRING" id="460265.Mnod_4879"/>
<dbReference type="SUPFAM" id="SSF55729">
    <property type="entry name" value="Acyl-CoA N-acyltransferases (Nat)"/>
    <property type="match status" value="1"/>
</dbReference>
<dbReference type="AlphaFoldDB" id="B8IH46"/>
<keyword evidence="5" id="KW-1185">Reference proteome</keyword>
<dbReference type="eggNOG" id="COG0456">
    <property type="taxonomic scope" value="Bacteria"/>
</dbReference>
<dbReference type="InterPro" id="IPR000182">
    <property type="entry name" value="GNAT_dom"/>
</dbReference>
<dbReference type="Pfam" id="PF00583">
    <property type="entry name" value="Acetyltransf_1"/>
    <property type="match status" value="1"/>
</dbReference>
<dbReference type="PANTHER" id="PTHR43877">
    <property type="entry name" value="AMINOALKYLPHOSPHONATE N-ACETYLTRANSFERASE-RELATED-RELATED"/>
    <property type="match status" value="1"/>
</dbReference>
<dbReference type="InterPro" id="IPR016181">
    <property type="entry name" value="Acyl_CoA_acyltransferase"/>
</dbReference>
<keyword evidence="1 4" id="KW-0808">Transferase</keyword>
<reference evidence="4 5" key="1">
    <citation type="submission" date="2009-01" db="EMBL/GenBank/DDBJ databases">
        <title>Complete sequence of chromosome of Methylobacterium nodulans ORS 2060.</title>
        <authorList>
            <consortium name="US DOE Joint Genome Institute"/>
            <person name="Lucas S."/>
            <person name="Copeland A."/>
            <person name="Lapidus A."/>
            <person name="Glavina del Rio T."/>
            <person name="Dalin E."/>
            <person name="Tice H."/>
            <person name="Bruce D."/>
            <person name="Goodwin L."/>
            <person name="Pitluck S."/>
            <person name="Sims D."/>
            <person name="Brettin T."/>
            <person name="Detter J.C."/>
            <person name="Han C."/>
            <person name="Larimer F."/>
            <person name="Land M."/>
            <person name="Hauser L."/>
            <person name="Kyrpides N."/>
            <person name="Ivanova N."/>
            <person name="Marx C.J."/>
            <person name="Richardson P."/>
        </authorList>
    </citation>
    <scope>NUCLEOTIDE SEQUENCE [LARGE SCALE GENOMIC DNA]</scope>
    <source>
        <strain evidence="5">LMG 21967 / CNCM I-2342 / ORS 2060</strain>
    </source>
</reference>
<dbReference type="Gene3D" id="3.40.630.30">
    <property type="match status" value="1"/>
</dbReference>
<name>B8IH46_METNO</name>
<accession>B8IH46</accession>
<dbReference type="KEGG" id="mno:Mnod_4879"/>
<sequence length="163" mass="17513">MDRPDGPADILLRRSEGPDDAPFLLTLFAVAQGGPLAALDPPLRDLLLRQSFAGQTATYRARHPQGRFEIVECSGRPVGRIVTDRDVAALTIVDLALLPEWRGRGLGTRLLEDILAEARAAGLPVRLSVAAQNAGARRLYARLGFRAVASSDLALDLAWTPAP</sequence>
<keyword evidence="2" id="KW-0012">Acyltransferase</keyword>
<evidence type="ECO:0000256" key="2">
    <source>
        <dbReference type="ARBA" id="ARBA00023315"/>
    </source>
</evidence>
<evidence type="ECO:0000313" key="4">
    <source>
        <dbReference type="EMBL" id="ACL59738.1"/>
    </source>
</evidence>
<proteinExistence type="predicted"/>
<dbReference type="Proteomes" id="UP000008207">
    <property type="component" value="Chromosome"/>
</dbReference>
<evidence type="ECO:0000259" key="3">
    <source>
        <dbReference type="PROSITE" id="PS51186"/>
    </source>
</evidence>
<gene>
    <name evidence="4" type="ordered locus">Mnod_4879</name>
</gene>
<dbReference type="PROSITE" id="PS51186">
    <property type="entry name" value="GNAT"/>
    <property type="match status" value="1"/>
</dbReference>
<dbReference type="InterPro" id="IPR050832">
    <property type="entry name" value="Bact_Acetyltransf"/>
</dbReference>
<organism evidence="4 5">
    <name type="scientific">Methylobacterium nodulans (strain LMG 21967 / CNCM I-2342 / ORS 2060)</name>
    <dbReference type="NCBI Taxonomy" id="460265"/>
    <lineage>
        <taxon>Bacteria</taxon>
        <taxon>Pseudomonadati</taxon>
        <taxon>Pseudomonadota</taxon>
        <taxon>Alphaproteobacteria</taxon>
        <taxon>Hyphomicrobiales</taxon>
        <taxon>Methylobacteriaceae</taxon>
        <taxon>Methylobacterium</taxon>
    </lineage>
</organism>
<dbReference type="OrthoDB" id="336415at2"/>